<name>A0A1R2B324_9CILI</name>
<dbReference type="EMBL" id="MPUH01001024">
    <property type="protein sequence ID" value="OMJ71085.1"/>
    <property type="molecule type" value="Genomic_DNA"/>
</dbReference>
<proteinExistence type="predicted"/>
<accession>A0A1R2B324</accession>
<dbReference type="Proteomes" id="UP000187209">
    <property type="component" value="Unassembled WGS sequence"/>
</dbReference>
<comment type="caution">
    <text evidence="1">The sequence shown here is derived from an EMBL/GenBank/DDBJ whole genome shotgun (WGS) entry which is preliminary data.</text>
</comment>
<keyword evidence="2" id="KW-1185">Reference proteome</keyword>
<evidence type="ECO:0000313" key="1">
    <source>
        <dbReference type="EMBL" id="OMJ71085.1"/>
    </source>
</evidence>
<evidence type="ECO:0000313" key="2">
    <source>
        <dbReference type="Proteomes" id="UP000187209"/>
    </source>
</evidence>
<reference evidence="1 2" key="1">
    <citation type="submission" date="2016-11" db="EMBL/GenBank/DDBJ databases">
        <title>The macronuclear genome of Stentor coeruleus: a giant cell with tiny introns.</title>
        <authorList>
            <person name="Slabodnick M."/>
            <person name="Ruby J.G."/>
            <person name="Reiff S.B."/>
            <person name="Swart E.C."/>
            <person name="Gosai S."/>
            <person name="Prabakaran S."/>
            <person name="Witkowska E."/>
            <person name="Larue G.E."/>
            <person name="Fisher S."/>
            <person name="Freeman R.M."/>
            <person name="Gunawardena J."/>
            <person name="Chu W."/>
            <person name="Stover N.A."/>
            <person name="Gregory B.D."/>
            <person name="Nowacki M."/>
            <person name="Derisi J."/>
            <person name="Roy S.W."/>
            <person name="Marshall W.F."/>
            <person name="Sood P."/>
        </authorList>
    </citation>
    <scope>NUCLEOTIDE SEQUENCE [LARGE SCALE GENOMIC DNA]</scope>
    <source>
        <strain evidence="1">WM001</strain>
    </source>
</reference>
<organism evidence="1 2">
    <name type="scientific">Stentor coeruleus</name>
    <dbReference type="NCBI Taxonomy" id="5963"/>
    <lineage>
        <taxon>Eukaryota</taxon>
        <taxon>Sar</taxon>
        <taxon>Alveolata</taxon>
        <taxon>Ciliophora</taxon>
        <taxon>Postciliodesmatophora</taxon>
        <taxon>Heterotrichea</taxon>
        <taxon>Heterotrichida</taxon>
        <taxon>Stentoridae</taxon>
        <taxon>Stentor</taxon>
    </lineage>
</organism>
<protein>
    <submittedName>
        <fullName evidence="1">Uncharacterized protein</fullName>
    </submittedName>
</protein>
<sequence>MKQGWLTLIATGAIDKSANSAEQVQYDIEDQLELLKATVDKINHCYSYSELHMDLMLFYKLKQKAHAEILEILDKVSCRKEEKKATEFIEKYIELATKTPEIWPENTKKLYEFVKNRDDSKKLLFPVNEIQMKIDNLKEFALSLSSTIEESQLINNLDPFEFLKDCKNVFKDLEEYIEDLIIENGENIIENIAGQCYEEACMVYMFEDTEKDLIDKVIDLDLAGIVDEAVEHLKKKPIVPPEPKPAPGLCGSGCETF</sequence>
<gene>
    <name evidence="1" type="ORF">SteCoe_30789</name>
</gene>
<dbReference type="AlphaFoldDB" id="A0A1R2B324"/>